<feature type="transmembrane region" description="Helical" evidence="2">
    <location>
        <begin position="941"/>
        <end position="963"/>
    </location>
</feature>
<feature type="compositionally biased region" description="Basic and acidic residues" evidence="1">
    <location>
        <begin position="303"/>
        <end position="313"/>
    </location>
</feature>
<keyword evidence="2" id="KW-0812">Transmembrane</keyword>
<feature type="region of interest" description="Disordered" evidence="1">
    <location>
        <begin position="288"/>
        <end position="313"/>
    </location>
</feature>
<dbReference type="Gene3D" id="3.90.550.10">
    <property type="entry name" value="Spore Coat Polysaccharide Biosynthesis Protein SpsA, Chain A"/>
    <property type="match status" value="1"/>
</dbReference>
<dbReference type="HOGENOM" id="CLU_008220_0_0_1"/>
<evidence type="ECO:0000313" key="6">
    <source>
        <dbReference type="Proteomes" id="UP000014071"/>
    </source>
</evidence>
<feature type="transmembrane region" description="Helical" evidence="2">
    <location>
        <begin position="909"/>
        <end position="929"/>
    </location>
</feature>
<dbReference type="InterPro" id="IPR029044">
    <property type="entry name" value="Nucleotide-diphossugar_trans"/>
</dbReference>
<dbReference type="RefSeq" id="XP_012189588.1">
    <property type="nucleotide sequence ID" value="XM_012334198.1"/>
</dbReference>
<dbReference type="SUPFAM" id="SSF53448">
    <property type="entry name" value="Nucleotide-diphospho-sugar transferases"/>
    <property type="match status" value="1"/>
</dbReference>
<sequence length="968" mass="108203">MSLLSQSTEQDNAQEELTSVCHTAPPTPRQFFFGRGGHETPALGSTSTHDDQSRVDSLPSSSSGGSLSSKLERQSAFRLVAEALFWRVKRQRLFAENGLVPNGVAIRAGKGDYVHFPRDDPRLEPWVVALQTLNCEAAFTLTSSVAAGITASLPPGTFEVQLTHEDRIQVVESMQALSKARRAQGACFVRTQGCLIVWADDVKHLIDAGNSLEEKMINYIWAHTKQNNAASSMSMSSLPTSKSTSSTNSNTSSASSLKGVSSKDVASDEADSQLSSVGGRVRRFFSKSAKSGSNDARDDEGEKGEKDEAVSAEDLVHRLESGEPCLEKGRSINMFAPLYTGLGLGLNVALMCLFTRRLLIESLLDGQWMRMALCATIPVFMLIIQFMCDNVIGVIAQIFLPISQLNRNSLYYSAKRSARLPAGYTLPHFTIAMPVYKEGLESVLAPTIESVQKAIATYELQGGTANILVSEDGMQLLTPEQQEVRRDYYERHNVAWVARPGHGKDGYIRKGRFKKASNLNFSWDLSLRVEEIMDELRPEAMAAQERTSATWYEDDEKALYDEAFERAITESSGRAWASGDIRIGSYILLIDSDTRVPADCFMDAACELERSPEIGALQHCSGVMYVADHYFERMIGFFTKIVNLSISWCVSNGTIAPLVGHNAFLRWQAVQEVIYTDVDGERCIWSHQHVSEDFDMALRLLMKGFLVRWATYSNEGFMEGVSLTADDEVNRWQKYAFGCSELVFNNLRHWPTRGPLSPLFRKFIWSNCPTSYKLNACSYIFSYWAIAAGTILTISLFFVQGFFWPWLDQVFMPPFQVCITALFIFALGGTVGQVAFRARSGKASLLGAAVEQIKWLPALLLFFSGLSYHVMLALAAHPFGYNMTWSATVKDVEESNFWKEIPSIIRRFWHCYLVMFLFAAAMIIFSTPLIPLEWRIEGFTIFWPGSALIAAHILYPLALNPWLMRFEF</sequence>
<feature type="transmembrane region" description="Helical" evidence="2">
    <location>
        <begin position="375"/>
        <end position="400"/>
    </location>
</feature>
<organism evidence="5 6">
    <name type="scientific">Pseudozyma hubeiensis (strain SY62)</name>
    <name type="common">Yeast</name>
    <dbReference type="NCBI Taxonomy" id="1305764"/>
    <lineage>
        <taxon>Eukaryota</taxon>
        <taxon>Fungi</taxon>
        <taxon>Dikarya</taxon>
        <taxon>Basidiomycota</taxon>
        <taxon>Ustilaginomycotina</taxon>
        <taxon>Ustilaginomycetes</taxon>
        <taxon>Ustilaginales</taxon>
        <taxon>Ustilaginaceae</taxon>
        <taxon>Pseudozyma</taxon>
    </lineage>
</organism>
<dbReference type="InterPro" id="IPR001173">
    <property type="entry name" value="Glyco_trans_2-like"/>
</dbReference>
<dbReference type="EMBL" id="DF238799">
    <property type="protein sequence ID" value="GAC96001.1"/>
    <property type="molecule type" value="Genomic_DNA"/>
</dbReference>
<evidence type="ECO:0000256" key="1">
    <source>
        <dbReference type="SAM" id="MobiDB-lite"/>
    </source>
</evidence>
<gene>
    <name evidence="5" type="ORF">PHSY_003580</name>
</gene>
<dbReference type="PANTHER" id="PTHR35408:SF3">
    <property type="entry name" value="GLYCOSYLTRANSFERASE 2-LIKE DOMAIN-CONTAINING PROTEIN"/>
    <property type="match status" value="1"/>
</dbReference>
<proteinExistence type="predicted"/>
<dbReference type="OrthoDB" id="38531at2759"/>
<feature type="transmembrane region" description="Helical" evidence="2">
    <location>
        <begin position="781"/>
        <end position="803"/>
    </location>
</feature>
<dbReference type="PANTHER" id="PTHR35408">
    <property type="entry name" value="CHROMOSOME 15, WHOLE GENOME SHOTGUN SEQUENCE"/>
    <property type="match status" value="1"/>
</dbReference>
<feature type="domain" description="DUF7928" evidence="4">
    <location>
        <begin position="77"/>
        <end position="229"/>
    </location>
</feature>
<feature type="region of interest" description="Disordered" evidence="1">
    <location>
        <begin position="232"/>
        <end position="274"/>
    </location>
</feature>
<keyword evidence="2" id="KW-0472">Membrane</keyword>
<dbReference type="Proteomes" id="UP000014071">
    <property type="component" value="Unassembled WGS sequence"/>
</dbReference>
<feature type="transmembrane region" description="Helical" evidence="2">
    <location>
        <begin position="815"/>
        <end position="835"/>
    </location>
</feature>
<feature type="region of interest" description="Disordered" evidence="1">
    <location>
        <begin position="1"/>
        <end position="68"/>
    </location>
</feature>
<dbReference type="Pfam" id="PF25550">
    <property type="entry name" value="DUF7928"/>
    <property type="match status" value="1"/>
</dbReference>
<feature type="compositionally biased region" description="Low complexity" evidence="1">
    <location>
        <begin position="57"/>
        <end position="68"/>
    </location>
</feature>
<protein>
    <submittedName>
        <fullName evidence="5">Uncharacterized protein</fullName>
    </submittedName>
</protein>
<feature type="transmembrane region" description="Helical" evidence="2">
    <location>
        <begin position="334"/>
        <end position="354"/>
    </location>
</feature>
<keyword evidence="2" id="KW-1133">Transmembrane helix</keyword>
<dbReference type="eggNOG" id="ENOG502QTAT">
    <property type="taxonomic scope" value="Eukaryota"/>
</dbReference>
<dbReference type="Pfam" id="PF13632">
    <property type="entry name" value="Glyco_trans_2_3"/>
    <property type="match status" value="1"/>
</dbReference>
<reference evidence="6" key="1">
    <citation type="journal article" date="2013" name="Genome Announc.">
        <title>Draft genome sequence of the basidiomycetous yeast-like fungus Pseudozyma hubeiensis SY62, which produces an abundant amount of the biosurfactant mannosylerythritol lipids.</title>
        <authorList>
            <person name="Konishi M."/>
            <person name="Hatada Y."/>
            <person name="Horiuchi J."/>
        </authorList>
    </citation>
    <scope>NUCLEOTIDE SEQUENCE [LARGE SCALE GENOMIC DNA]</scope>
    <source>
        <strain evidence="6">SY62</strain>
    </source>
</reference>
<keyword evidence="6" id="KW-1185">Reference proteome</keyword>
<feature type="compositionally biased region" description="Polar residues" evidence="1">
    <location>
        <begin position="1"/>
        <end position="21"/>
    </location>
</feature>
<name>R9P3R2_PSEHS</name>
<evidence type="ECO:0000259" key="4">
    <source>
        <dbReference type="Pfam" id="PF25550"/>
    </source>
</evidence>
<feature type="transmembrane region" description="Helical" evidence="2">
    <location>
        <begin position="855"/>
        <end position="876"/>
    </location>
</feature>
<dbReference type="STRING" id="1305764.R9P3R2"/>
<feature type="domain" description="Glycosyltransferase 2-like" evidence="3">
    <location>
        <begin position="586"/>
        <end position="794"/>
    </location>
</feature>
<feature type="compositionally biased region" description="Low complexity" evidence="1">
    <location>
        <begin position="232"/>
        <end position="262"/>
    </location>
</feature>
<evidence type="ECO:0000256" key="2">
    <source>
        <dbReference type="SAM" id="Phobius"/>
    </source>
</evidence>
<evidence type="ECO:0000313" key="5">
    <source>
        <dbReference type="EMBL" id="GAC96001.1"/>
    </source>
</evidence>
<accession>R9P3R2</accession>
<dbReference type="AlphaFoldDB" id="R9P3R2"/>
<dbReference type="InterPro" id="IPR057688">
    <property type="entry name" value="DUF7928"/>
</dbReference>
<evidence type="ECO:0000259" key="3">
    <source>
        <dbReference type="Pfam" id="PF13632"/>
    </source>
</evidence>
<dbReference type="GeneID" id="24108867"/>